<keyword evidence="10 13" id="KW-0067">ATP-binding</keyword>
<dbReference type="PANTHER" id="PTHR23117:SF13">
    <property type="entry name" value="GUANYLATE KINASE"/>
    <property type="match status" value="1"/>
</dbReference>
<organism evidence="15 16">
    <name type="scientific">Helicobacter canadensis MIT 98-5491</name>
    <dbReference type="NCBI Taxonomy" id="537970"/>
    <lineage>
        <taxon>Bacteria</taxon>
        <taxon>Pseudomonadati</taxon>
        <taxon>Campylobacterota</taxon>
        <taxon>Epsilonproteobacteria</taxon>
        <taxon>Campylobacterales</taxon>
        <taxon>Helicobacteraceae</taxon>
        <taxon>Helicobacter</taxon>
    </lineage>
</organism>
<name>C5ZY93_9HELI</name>
<dbReference type="EMBL" id="CM000776">
    <property type="protein sequence ID" value="EES90111.1"/>
    <property type="molecule type" value="Genomic_DNA"/>
</dbReference>
<dbReference type="Gene3D" id="3.30.63.10">
    <property type="entry name" value="Guanylate Kinase phosphate binding domain"/>
    <property type="match status" value="1"/>
</dbReference>
<dbReference type="STRING" id="537970.HCAN_1406"/>
<evidence type="ECO:0000256" key="4">
    <source>
        <dbReference type="ARBA" id="ARBA00012961"/>
    </source>
</evidence>
<evidence type="ECO:0000256" key="10">
    <source>
        <dbReference type="ARBA" id="ARBA00022840"/>
    </source>
</evidence>
<protein>
    <recommendedName>
        <fullName evidence="5 13">Guanylate kinase</fullName>
        <ecNumber evidence="4 13">2.7.4.8</ecNumber>
    </recommendedName>
    <alternativeName>
        <fullName evidence="11 13">GMP kinase</fullName>
    </alternativeName>
</protein>
<evidence type="ECO:0000256" key="5">
    <source>
        <dbReference type="ARBA" id="ARBA00016296"/>
    </source>
</evidence>
<dbReference type="FunFam" id="3.30.63.10:FF:000005">
    <property type="entry name" value="Guanylate kinase"/>
    <property type="match status" value="1"/>
</dbReference>
<dbReference type="OrthoDB" id="9808150at2"/>
<keyword evidence="9 13" id="KW-0418">Kinase</keyword>
<dbReference type="PANTHER" id="PTHR23117">
    <property type="entry name" value="GUANYLATE KINASE-RELATED"/>
    <property type="match status" value="1"/>
</dbReference>
<comment type="function">
    <text evidence="1 13">Essential for recycling GMP and indirectly, cGMP.</text>
</comment>
<dbReference type="EC" id="2.7.4.8" evidence="4 13"/>
<dbReference type="InterPro" id="IPR008145">
    <property type="entry name" value="GK/Ca_channel_bsu"/>
</dbReference>
<dbReference type="SMART" id="SM00072">
    <property type="entry name" value="GuKc"/>
    <property type="match status" value="1"/>
</dbReference>
<dbReference type="InterPro" id="IPR020590">
    <property type="entry name" value="Guanylate_kinase_CS"/>
</dbReference>
<dbReference type="InterPro" id="IPR017665">
    <property type="entry name" value="Guanylate_kinase"/>
</dbReference>
<keyword evidence="7 13" id="KW-0808">Transferase</keyword>
<dbReference type="SUPFAM" id="SSF52540">
    <property type="entry name" value="P-loop containing nucleoside triphosphate hydrolases"/>
    <property type="match status" value="1"/>
</dbReference>
<dbReference type="GO" id="GO:0005524">
    <property type="term" value="F:ATP binding"/>
    <property type="evidence" value="ECO:0007669"/>
    <property type="project" value="UniProtKB-UniRule"/>
</dbReference>
<evidence type="ECO:0000256" key="7">
    <source>
        <dbReference type="ARBA" id="ARBA00022679"/>
    </source>
</evidence>
<keyword evidence="16" id="KW-1185">Reference proteome</keyword>
<comment type="catalytic activity">
    <reaction evidence="12 13">
        <text>GMP + ATP = GDP + ADP</text>
        <dbReference type="Rhea" id="RHEA:20780"/>
        <dbReference type="ChEBI" id="CHEBI:30616"/>
        <dbReference type="ChEBI" id="CHEBI:58115"/>
        <dbReference type="ChEBI" id="CHEBI:58189"/>
        <dbReference type="ChEBI" id="CHEBI:456216"/>
        <dbReference type="EC" id="2.7.4.8"/>
    </reaction>
</comment>
<evidence type="ECO:0000256" key="3">
    <source>
        <dbReference type="ARBA" id="ARBA00005790"/>
    </source>
</evidence>
<evidence type="ECO:0000256" key="2">
    <source>
        <dbReference type="ARBA" id="ARBA00004496"/>
    </source>
</evidence>
<dbReference type="eggNOG" id="COG0194">
    <property type="taxonomic scope" value="Bacteria"/>
</dbReference>
<dbReference type="CDD" id="cd00071">
    <property type="entry name" value="GMPK"/>
    <property type="match status" value="1"/>
</dbReference>
<evidence type="ECO:0000313" key="15">
    <source>
        <dbReference type="EMBL" id="EES90111.1"/>
    </source>
</evidence>
<dbReference type="GO" id="GO:0005829">
    <property type="term" value="C:cytosol"/>
    <property type="evidence" value="ECO:0007669"/>
    <property type="project" value="TreeGrafter"/>
</dbReference>
<reference evidence="15 16" key="1">
    <citation type="journal article" date="2009" name="J. Bacteriol.">
        <title>Genome sequence of the emerging pathogen Helicobacter canadensis.</title>
        <authorList>
            <person name="Loman N.J."/>
            <person name="Snyder L.A."/>
            <person name="Linton J.D."/>
            <person name="Langdon R."/>
            <person name="Lawson A.J."/>
            <person name="Weinstock G.M."/>
            <person name="Wren B.W."/>
            <person name="Pallen M.J."/>
        </authorList>
    </citation>
    <scope>NUCLEOTIDE SEQUENCE [LARGE SCALE GENOMIC DNA]</scope>
    <source>
        <strain evidence="15 16">MIT 98-5491</strain>
    </source>
</reference>
<keyword evidence="8 13" id="KW-0547">Nucleotide-binding</keyword>
<dbReference type="HAMAP" id="MF_00328">
    <property type="entry name" value="Guanylate_kinase"/>
    <property type="match status" value="1"/>
</dbReference>
<dbReference type="InterPro" id="IPR008144">
    <property type="entry name" value="Guanylate_kin-like_dom"/>
</dbReference>
<dbReference type="InterPro" id="IPR027417">
    <property type="entry name" value="P-loop_NTPase"/>
</dbReference>
<accession>C5ZY93</accession>
<dbReference type="NCBIfam" id="TIGR03263">
    <property type="entry name" value="guanyl_kin"/>
    <property type="match status" value="1"/>
</dbReference>
<dbReference type="Gene3D" id="3.40.50.300">
    <property type="entry name" value="P-loop containing nucleotide triphosphate hydrolases"/>
    <property type="match status" value="1"/>
</dbReference>
<dbReference type="AlphaFoldDB" id="C5ZY93"/>
<feature type="binding site" evidence="13">
    <location>
        <begin position="15"/>
        <end position="22"/>
    </location>
    <ligand>
        <name>ATP</name>
        <dbReference type="ChEBI" id="CHEBI:30616"/>
    </ligand>
</feature>
<evidence type="ECO:0000256" key="9">
    <source>
        <dbReference type="ARBA" id="ARBA00022777"/>
    </source>
</evidence>
<gene>
    <name evidence="15" type="primary">gmpK</name>
    <name evidence="13" type="synonym">gmk</name>
    <name evidence="15" type="ORF">HCAN_1406</name>
</gene>
<evidence type="ECO:0000256" key="12">
    <source>
        <dbReference type="ARBA" id="ARBA00048594"/>
    </source>
</evidence>
<evidence type="ECO:0000256" key="6">
    <source>
        <dbReference type="ARBA" id="ARBA00022490"/>
    </source>
</evidence>
<evidence type="ECO:0000313" key="16">
    <source>
        <dbReference type="Proteomes" id="UP000007032"/>
    </source>
</evidence>
<dbReference type="PROSITE" id="PS00856">
    <property type="entry name" value="GUANYLATE_KINASE_1"/>
    <property type="match status" value="1"/>
</dbReference>
<dbReference type="Proteomes" id="UP000007032">
    <property type="component" value="Chromosome"/>
</dbReference>
<comment type="subcellular location">
    <subcellularLocation>
        <location evidence="2 13">Cytoplasm</location>
    </subcellularLocation>
</comment>
<dbReference type="PROSITE" id="PS50052">
    <property type="entry name" value="GUANYLATE_KINASE_2"/>
    <property type="match status" value="1"/>
</dbReference>
<dbReference type="HOGENOM" id="CLU_001715_1_2_7"/>
<evidence type="ECO:0000256" key="13">
    <source>
        <dbReference type="HAMAP-Rule" id="MF_00328"/>
    </source>
</evidence>
<evidence type="ECO:0000259" key="14">
    <source>
        <dbReference type="PROSITE" id="PS50052"/>
    </source>
</evidence>
<proteinExistence type="inferred from homology"/>
<evidence type="ECO:0000256" key="11">
    <source>
        <dbReference type="ARBA" id="ARBA00030128"/>
    </source>
</evidence>
<evidence type="ECO:0000256" key="1">
    <source>
        <dbReference type="ARBA" id="ARBA00003531"/>
    </source>
</evidence>
<keyword evidence="6 13" id="KW-0963">Cytoplasm</keyword>
<evidence type="ECO:0000256" key="8">
    <source>
        <dbReference type="ARBA" id="ARBA00022741"/>
    </source>
</evidence>
<dbReference type="RefSeq" id="WP_006656459.1">
    <property type="nucleotide sequence ID" value="NZ_CM000776.2"/>
</dbReference>
<comment type="similarity">
    <text evidence="3 13">Belongs to the guanylate kinase family.</text>
</comment>
<dbReference type="GO" id="GO:0004385">
    <property type="term" value="F:GMP kinase activity"/>
    <property type="evidence" value="ECO:0007669"/>
    <property type="project" value="UniProtKB-UniRule"/>
</dbReference>
<dbReference type="Pfam" id="PF00625">
    <property type="entry name" value="Guanylate_kin"/>
    <property type="match status" value="1"/>
</dbReference>
<feature type="domain" description="Guanylate kinase-like" evidence="14">
    <location>
        <begin position="8"/>
        <end position="187"/>
    </location>
</feature>
<sequence length="206" mass="23345">MEGIKLKGAILILSGPSGAGKSSLYKALAKEFPKHYFSISSTTREKRKGEEEGVHYHFISKDEFQKNIQEDNFLEWALVHGNYYGTSKMPILEALEQGKLVVFDVDVQGQENIKKAFPNHTTSVFITTNNKKILEERLGGRGSDENEIIKKRLENAVGEVKKLNKFDYLIINENLEESAKTLVCIAKVAFCKASLYPIDLVMQKWE</sequence>